<evidence type="ECO:0008006" key="4">
    <source>
        <dbReference type="Google" id="ProtNLM"/>
    </source>
</evidence>
<reference evidence="2" key="1">
    <citation type="submission" date="2017-10" db="EMBL/GenBank/DDBJ databases">
        <title>Massilia psychrophilum sp. nov., a novel purple-pigmented bacterium isolated from Tianshan glacier, Xinjiang Municipality, China.</title>
        <authorList>
            <person name="Wang H."/>
        </authorList>
    </citation>
    <scope>NUCLEOTIDE SEQUENCE [LARGE SCALE GENOMIC DNA]</scope>
    <source>
        <strain evidence="2">B2</strain>
    </source>
</reference>
<feature type="transmembrane region" description="Helical" evidence="1">
    <location>
        <begin position="158"/>
        <end position="176"/>
    </location>
</feature>
<dbReference type="Pfam" id="PF13803">
    <property type="entry name" value="DUF4184"/>
    <property type="match status" value="1"/>
</dbReference>
<keyword evidence="1" id="KW-0472">Membrane</keyword>
<feature type="transmembrane region" description="Helical" evidence="1">
    <location>
        <begin position="55"/>
        <end position="74"/>
    </location>
</feature>
<gene>
    <name evidence="2" type="ORF">CR152_25730</name>
</gene>
<name>A0A2D2DRB7_9BURK</name>
<proteinExistence type="predicted"/>
<dbReference type="AlphaFoldDB" id="A0A2D2DRB7"/>
<keyword evidence="1" id="KW-0812">Transmembrane</keyword>
<evidence type="ECO:0000313" key="2">
    <source>
        <dbReference type="EMBL" id="ATQ77522.1"/>
    </source>
</evidence>
<dbReference type="OrthoDB" id="8481923at2"/>
<keyword evidence="1" id="KW-1133">Transmembrane helix</keyword>
<organism evidence="2 3">
    <name type="scientific">Massilia violaceinigra</name>
    <dbReference type="NCBI Taxonomy" id="2045208"/>
    <lineage>
        <taxon>Bacteria</taxon>
        <taxon>Pseudomonadati</taxon>
        <taxon>Pseudomonadota</taxon>
        <taxon>Betaproteobacteria</taxon>
        <taxon>Burkholderiales</taxon>
        <taxon>Oxalobacteraceae</taxon>
        <taxon>Telluria group</taxon>
        <taxon>Massilia</taxon>
    </lineage>
</organism>
<keyword evidence="3" id="KW-1185">Reference proteome</keyword>
<evidence type="ECO:0000313" key="3">
    <source>
        <dbReference type="Proteomes" id="UP000229897"/>
    </source>
</evidence>
<feature type="transmembrane region" description="Helical" evidence="1">
    <location>
        <begin position="196"/>
        <end position="214"/>
    </location>
</feature>
<dbReference type="EMBL" id="CP024608">
    <property type="protein sequence ID" value="ATQ77522.1"/>
    <property type="molecule type" value="Genomic_DNA"/>
</dbReference>
<protein>
    <recommendedName>
        <fullName evidence="4">DUF4184 domain-containing protein</fullName>
    </recommendedName>
</protein>
<sequence length="257" mass="27217">MPFTLCHPAIVIPLHRCAPGFTSLPALVIGSMAPDFVYFFSFGVSGPFSHSVPGILAYCVPAGALVYIVYYTLLRQAFLAWLPLAISARMAWHVPMPFQGAQAAGVTLLSLAIGASSHIAWDAFTHPGTLPVNYFGLARTLVSIGGHDIRVYKVLQHMSSLVGFLVISSCTVAWVLRSPPGPPYPLSLSNRQRLLVVAAVGAAAVAGSAAGLLLRQASSIERGLFNAITTGMAAAAIAIVLLCAAWKAWAYKRIEKS</sequence>
<dbReference type="Proteomes" id="UP000229897">
    <property type="component" value="Chromosome"/>
</dbReference>
<dbReference type="RefSeq" id="WP_099879776.1">
    <property type="nucleotide sequence ID" value="NZ_CP024608.1"/>
</dbReference>
<accession>A0A2D2DRB7</accession>
<dbReference type="InterPro" id="IPR025238">
    <property type="entry name" value="DUF4184"/>
</dbReference>
<feature type="transmembrane region" description="Helical" evidence="1">
    <location>
        <begin position="226"/>
        <end position="249"/>
    </location>
</feature>
<feature type="transmembrane region" description="Helical" evidence="1">
    <location>
        <begin position="21"/>
        <end position="43"/>
    </location>
</feature>
<dbReference type="KEGG" id="mass:CR152_25730"/>
<evidence type="ECO:0000256" key="1">
    <source>
        <dbReference type="SAM" id="Phobius"/>
    </source>
</evidence>